<dbReference type="EMBL" id="JAQQWP010000008">
    <property type="protein sequence ID" value="KAK8105130.1"/>
    <property type="molecule type" value="Genomic_DNA"/>
</dbReference>
<evidence type="ECO:0000313" key="2">
    <source>
        <dbReference type="EMBL" id="KAK8105130.1"/>
    </source>
</evidence>
<dbReference type="Proteomes" id="UP001392437">
    <property type="component" value="Unassembled WGS sequence"/>
</dbReference>
<accession>A0AAW0QLW9</accession>
<dbReference type="AlphaFoldDB" id="A0AAW0QLW9"/>
<comment type="caution">
    <text evidence="2">The sequence shown here is derived from an EMBL/GenBank/DDBJ whole genome shotgun (WGS) entry which is preliminary data.</text>
</comment>
<name>A0AAW0QLW9_9PEZI</name>
<proteinExistence type="predicted"/>
<reference evidence="2 3" key="1">
    <citation type="submission" date="2023-01" db="EMBL/GenBank/DDBJ databases">
        <title>Analysis of 21 Apiospora genomes using comparative genomics revels a genus with tremendous synthesis potential of carbohydrate active enzymes and secondary metabolites.</title>
        <authorList>
            <person name="Sorensen T."/>
        </authorList>
    </citation>
    <scope>NUCLEOTIDE SEQUENCE [LARGE SCALE GENOMIC DNA]</scope>
    <source>
        <strain evidence="2 3">CBS 117206</strain>
    </source>
</reference>
<sequence length="505" mass="56515">MATLRLVLMVPSDLSSPMREIDRASPYKNLVLANDDTEDWSACDDAKLRRRVQNRLNQRAKRKRKGSDKLDEPTGAKTVALTNKAPTSIAPAASEKNGAFEIPRSVDQLRGLSPSLESAICRKMFYTAYTTVWPSILPGGGKALLQSCLQDPLIMDSTLARLAKVLMARTQHQHENVQLLCETQSRIIPWIREEVAQKRFSDTVLTTMMTISAETAYDPSAPENLRLFETGLIVKLGALEVHGCLTYETKQYDLYKRLLIGRGGIDSFATPSNREFVLMMDLLHVSRTLSRPSFELPRLYRDAIRHKLTDSRSPDLEINEFGVAAPNELKEALLDTKLTCSLFDRFVSKPDATLGAIVSYRNLLLHRLLSLPRDVPANEICRLAMLVVTFGSTYPMPILEPSRTAAHELIARVVDPACVVGKEDAFLFWACLLGMMAVATRGGVSPAELAYHHILTSLITRLEIASWEDARTLLRRYIWPERICDNGGFTVWLRCVARVPSAFIA</sequence>
<organism evidence="2 3">
    <name type="scientific">Apiospora kogelbergensis</name>
    <dbReference type="NCBI Taxonomy" id="1337665"/>
    <lineage>
        <taxon>Eukaryota</taxon>
        <taxon>Fungi</taxon>
        <taxon>Dikarya</taxon>
        <taxon>Ascomycota</taxon>
        <taxon>Pezizomycotina</taxon>
        <taxon>Sordariomycetes</taxon>
        <taxon>Xylariomycetidae</taxon>
        <taxon>Amphisphaeriales</taxon>
        <taxon>Apiosporaceae</taxon>
        <taxon>Apiospora</taxon>
    </lineage>
</organism>
<protein>
    <recommendedName>
        <fullName evidence="4">Tachykinin family protein</fullName>
    </recommendedName>
</protein>
<evidence type="ECO:0000256" key="1">
    <source>
        <dbReference type="SAM" id="MobiDB-lite"/>
    </source>
</evidence>
<evidence type="ECO:0008006" key="4">
    <source>
        <dbReference type="Google" id="ProtNLM"/>
    </source>
</evidence>
<feature type="compositionally biased region" description="Basic residues" evidence="1">
    <location>
        <begin position="54"/>
        <end position="66"/>
    </location>
</feature>
<gene>
    <name evidence="2" type="ORF">PG999_008489</name>
</gene>
<keyword evidence="3" id="KW-1185">Reference proteome</keyword>
<feature type="region of interest" description="Disordered" evidence="1">
    <location>
        <begin position="54"/>
        <end position="77"/>
    </location>
</feature>
<evidence type="ECO:0000313" key="3">
    <source>
        <dbReference type="Proteomes" id="UP001392437"/>
    </source>
</evidence>